<dbReference type="Proteomes" id="UP000815677">
    <property type="component" value="Unassembled WGS sequence"/>
</dbReference>
<evidence type="ECO:0000313" key="2">
    <source>
        <dbReference type="EMBL" id="GAT43439.1"/>
    </source>
</evidence>
<sequence length="96" mass="10020">MQYSHLANGYPADAWVAAGSACLPSASLSTGGLRGRGNHRTPRSPLSARGPHSTDIPRDPQFSRIGSLRVYAPAAEEQRNGIPATPAPEDAPDGSQ</sequence>
<reference evidence="2" key="1">
    <citation type="submission" date="2014-09" db="EMBL/GenBank/DDBJ databases">
        <title>Genome sequence of the luminous mushroom Mycena chlorophos for searching fungal bioluminescence genes.</title>
        <authorList>
            <person name="Tanaka Y."/>
            <person name="Kasuga D."/>
            <person name="Oba Y."/>
            <person name="Hase S."/>
            <person name="Sato K."/>
            <person name="Oba Y."/>
            <person name="Sakakibara Y."/>
        </authorList>
    </citation>
    <scope>NUCLEOTIDE SEQUENCE</scope>
</reference>
<gene>
    <name evidence="2" type="ORF">MCHLO_01119</name>
</gene>
<feature type="region of interest" description="Disordered" evidence="1">
    <location>
        <begin position="26"/>
        <end position="96"/>
    </location>
</feature>
<name>A0ABQ0KWX1_MYCCL</name>
<protein>
    <submittedName>
        <fullName evidence="2">Uncharacterized protein</fullName>
    </submittedName>
</protein>
<keyword evidence="3" id="KW-1185">Reference proteome</keyword>
<accession>A0ABQ0KWX1</accession>
<evidence type="ECO:0000313" key="3">
    <source>
        <dbReference type="Proteomes" id="UP000815677"/>
    </source>
</evidence>
<evidence type="ECO:0000256" key="1">
    <source>
        <dbReference type="SAM" id="MobiDB-lite"/>
    </source>
</evidence>
<dbReference type="EMBL" id="DF839011">
    <property type="protein sequence ID" value="GAT43439.1"/>
    <property type="molecule type" value="Genomic_DNA"/>
</dbReference>
<organism evidence="2 3">
    <name type="scientific">Mycena chlorophos</name>
    <name type="common">Agaric fungus</name>
    <name type="synonym">Agaricus chlorophos</name>
    <dbReference type="NCBI Taxonomy" id="658473"/>
    <lineage>
        <taxon>Eukaryota</taxon>
        <taxon>Fungi</taxon>
        <taxon>Dikarya</taxon>
        <taxon>Basidiomycota</taxon>
        <taxon>Agaricomycotina</taxon>
        <taxon>Agaricomycetes</taxon>
        <taxon>Agaricomycetidae</taxon>
        <taxon>Agaricales</taxon>
        <taxon>Marasmiineae</taxon>
        <taxon>Mycenaceae</taxon>
        <taxon>Mycena</taxon>
    </lineage>
</organism>
<proteinExistence type="predicted"/>